<keyword evidence="2" id="KW-0067">ATP-binding</keyword>
<gene>
    <name evidence="2" type="ORF">SAMN04487999_3456</name>
</gene>
<evidence type="ECO:0000313" key="2">
    <source>
        <dbReference type="EMBL" id="SHI27270.1"/>
    </source>
</evidence>
<dbReference type="InterPro" id="IPR011545">
    <property type="entry name" value="DEAD/DEAH_box_helicase_dom"/>
</dbReference>
<organism evidence="2 3">
    <name type="scientific">Leeuwenhoekiella palythoae</name>
    <dbReference type="NCBI Taxonomy" id="573501"/>
    <lineage>
        <taxon>Bacteria</taxon>
        <taxon>Pseudomonadati</taxon>
        <taxon>Bacteroidota</taxon>
        <taxon>Flavobacteriia</taxon>
        <taxon>Flavobacteriales</taxon>
        <taxon>Flavobacteriaceae</taxon>
        <taxon>Leeuwenhoekiella</taxon>
    </lineage>
</organism>
<dbReference type="RefSeq" id="WP_072985237.1">
    <property type="nucleotide sequence ID" value="NZ_FQXT01000011.1"/>
</dbReference>
<dbReference type="InterPro" id="IPR006555">
    <property type="entry name" value="ATP-dep_Helicase_C"/>
</dbReference>
<dbReference type="InterPro" id="IPR027417">
    <property type="entry name" value="P-loop_NTPase"/>
</dbReference>
<keyword evidence="2" id="KW-0547">Nucleotide-binding</keyword>
<reference evidence="3" key="1">
    <citation type="submission" date="2016-11" db="EMBL/GenBank/DDBJ databases">
        <authorList>
            <person name="Varghese N."/>
            <person name="Submissions S."/>
        </authorList>
    </citation>
    <scope>NUCLEOTIDE SEQUENCE [LARGE SCALE GENOMIC DNA]</scope>
    <source>
        <strain evidence="3">DSM 19859</strain>
    </source>
</reference>
<keyword evidence="2" id="KW-0347">Helicase</keyword>
<dbReference type="Pfam" id="PF00270">
    <property type="entry name" value="DEAD"/>
    <property type="match status" value="1"/>
</dbReference>
<dbReference type="Proteomes" id="UP000184240">
    <property type="component" value="Unassembled WGS sequence"/>
</dbReference>
<sequence>MNIFKKKLEDAKPKEVNFEPTELFQTLFHKEGYAYLRGIQEEVLNSWHKIRSQRDVLCKMNTGSGKTLVSLLMLYSKMVEGVGPSLYMCPDRQLLEQAKIQADLYGIPVCEVEYYGQRSVFPNEFLNSRAILLCTFQKMFNSRSIFERDNIDVGSIVLDDAHVCLDIARETTTLFIPFGHSLGERLLKLFEADLKYQAPGTYHRLIQGDPYAKILKVPYWSWLSRNSELIDLIGGFSEDDELRFKWGLMADDLKSYDCYVGPRGLEIAPSYVPFHNVRAFNEAKHRYILSATFEDQIDLIKDLGISIDSIKNALIPRDRKDVGQRLILAPQRFDSRITDEQIMAMVKEYSVSGINVMVLTPSSDRAKKWEDIGAQILENNNINKDISKLKSNRGLFYVLVNRYDGVDLNGDMCRVLVLDGYPSFSSYEQLYAEMRLESVKASLKAQIIEQGLGRAVRSGSDYCTVFLMGKDLLQFVGKKSNLQYFTPVTRRQLKLGLSLLDDESKEDSLTKIKETANLCLVQDMSWREYHSEILSDVETDKTGERILTNLKIADIESKAVDKFRRRDYEGASNMILNELVDTIDLSQKQKGWYFELAANYLFLDNAPKSNDLQLKAAQTASHMLQSKNGHSYTKIMASEEQSIQVLHFVKRFETSQDFKIYIEKLFEDLNFSQDISHTKFENALAETGRLIGFYTQEPEAEFGNGPDVLWVMTDNHYLVLEAKSRAIHDEITRDNINQLLGSGEWFKKLYGSAAKHYLVTLQPPNIKGWNVNTSPNTRVIDENSLILLKDNLRRFVDGIISYGFSAAKPKEIANLLGMHNLTPVGFRNTYLKEVNLKKK</sequence>
<dbReference type="GO" id="GO:0005524">
    <property type="term" value="F:ATP binding"/>
    <property type="evidence" value="ECO:0007669"/>
    <property type="project" value="InterPro"/>
</dbReference>
<keyword evidence="2" id="KW-0378">Hydrolase</keyword>
<dbReference type="PROSITE" id="PS51192">
    <property type="entry name" value="HELICASE_ATP_BIND_1"/>
    <property type="match status" value="1"/>
</dbReference>
<evidence type="ECO:0000313" key="3">
    <source>
        <dbReference type="Proteomes" id="UP000184240"/>
    </source>
</evidence>
<proteinExistence type="predicted"/>
<dbReference type="STRING" id="573501.SAMN04487999_3456"/>
<dbReference type="GO" id="GO:0016818">
    <property type="term" value="F:hydrolase activity, acting on acid anhydrides, in phosphorus-containing anhydrides"/>
    <property type="evidence" value="ECO:0007669"/>
    <property type="project" value="InterPro"/>
</dbReference>
<name>A0A1M5ZSM6_9FLAO</name>
<dbReference type="GO" id="GO:0006139">
    <property type="term" value="P:nucleobase-containing compound metabolic process"/>
    <property type="evidence" value="ECO:0007669"/>
    <property type="project" value="InterPro"/>
</dbReference>
<accession>A0A1M5ZSM6</accession>
<dbReference type="InterPro" id="IPR014001">
    <property type="entry name" value="Helicase_ATP-bd"/>
</dbReference>
<dbReference type="GO" id="GO:0004386">
    <property type="term" value="F:helicase activity"/>
    <property type="evidence" value="ECO:0007669"/>
    <property type="project" value="UniProtKB-KW"/>
</dbReference>
<feature type="domain" description="Helicase ATP-binding" evidence="1">
    <location>
        <begin position="47"/>
        <end position="311"/>
    </location>
</feature>
<evidence type="ECO:0000259" key="1">
    <source>
        <dbReference type="PROSITE" id="PS51192"/>
    </source>
</evidence>
<dbReference type="Gene3D" id="3.40.50.300">
    <property type="entry name" value="P-loop containing nucleotide triphosphate hydrolases"/>
    <property type="match status" value="2"/>
</dbReference>
<dbReference type="EMBL" id="FQXT01000011">
    <property type="protein sequence ID" value="SHI27270.1"/>
    <property type="molecule type" value="Genomic_DNA"/>
</dbReference>
<dbReference type="SUPFAM" id="SSF52540">
    <property type="entry name" value="P-loop containing nucleoside triphosphate hydrolases"/>
    <property type="match status" value="1"/>
</dbReference>
<protein>
    <submittedName>
        <fullName evidence="2">Replicative superfamily II helicase</fullName>
    </submittedName>
</protein>
<dbReference type="SMART" id="SM00487">
    <property type="entry name" value="DEXDc"/>
    <property type="match status" value="1"/>
</dbReference>
<dbReference type="OrthoDB" id="366844at2"/>
<dbReference type="SMART" id="SM00491">
    <property type="entry name" value="HELICc2"/>
    <property type="match status" value="1"/>
</dbReference>
<dbReference type="GO" id="GO:0003676">
    <property type="term" value="F:nucleic acid binding"/>
    <property type="evidence" value="ECO:0007669"/>
    <property type="project" value="InterPro"/>
</dbReference>
<dbReference type="AlphaFoldDB" id="A0A1M5ZSM6"/>